<evidence type="ECO:0000313" key="7">
    <source>
        <dbReference type="Proteomes" id="UP000823521"/>
    </source>
</evidence>
<protein>
    <submittedName>
        <fullName evidence="6">Enoyl-CoA hydratase</fullName>
        <ecNumber evidence="6">4.2.1.17</ecNumber>
    </submittedName>
</protein>
<evidence type="ECO:0000256" key="4">
    <source>
        <dbReference type="ARBA" id="ARBA00023098"/>
    </source>
</evidence>
<dbReference type="SUPFAM" id="SSF52096">
    <property type="entry name" value="ClpP/crotonase"/>
    <property type="match status" value="1"/>
</dbReference>
<dbReference type="Pfam" id="PF00378">
    <property type="entry name" value="ECH_1"/>
    <property type="match status" value="1"/>
</dbReference>
<evidence type="ECO:0000256" key="5">
    <source>
        <dbReference type="ARBA" id="ARBA00023235"/>
    </source>
</evidence>
<dbReference type="Gene3D" id="1.10.12.10">
    <property type="entry name" value="Lyase 2-enoyl-coa Hydratase, Chain A, domain 2"/>
    <property type="match status" value="1"/>
</dbReference>
<comment type="similarity">
    <text evidence="2">Belongs to the enoyl-CoA hydratase/isomerase family.</text>
</comment>
<dbReference type="GO" id="GO:0004300">
    <property type="term" value="F:enoyl-CoA hydratase activity"/>
    <property type="evidence" value="ECO:0007669"/>
    <property type="project" value="UniProtKB-EC"/>
</dbReference>
<dbReference type="EC" id="4.2.1.17" evidence="6"/>
<dbReference type="InterPro" id="IPR029045">
    <property type="entry name" value="ClpP/crotonase-like_dom_sf"/>
</dbReference>
<dbReference type="InterPro" id="IPR014748">
    <property type="entry name" value="Enoyl-CoA_hydra_C"/>
</dbReference>
<accession>A0ABS3VJD2</accession>
<reference evidence="6 7" key="1">
    <citation type="submission" date="2019-12" db="EMBL/GenBank/DDBJ databases">
        <title>Whole genome sequencing of endophytic Actinobacterium Micromonospora sp. MPMI6T.</title>
        <authorList>
            <person name="Evv R."/>
            <person name="Podile A.R."/>
        </authorList>
    </citation>
    <scope>NUCLEOTIDE SEQUENCE [LARGE SCALE GENOMIC DNA]</scope>
    <source>
        <strain evidence="6 7">MPMI6</strain>
    </source>
</reference>
<keyword evidence="6" id="KW-0456">Lyase</keyword>
<keyword evidence="5" id="KW-0413">Isomerase</keyword>
<keyword evidence="3" id="KW-0276">Fatty acid metabolism</keyword>
<comment type="caution">
    <text evidence="6">The sequence shown here is derived from an EMBL/GenBank/DDBJ whole genome shotgun (WGS) entry which is preliminary data.</text>
</comment>
<dbReference type="Proteomes" id="UP000823521">
    <property type="component" value="Unassembled WGS sequence"/>
</dbReference>
<evidence type="ECO:0000256" key="2">
    <source>
        <dbReference type="ARBA" id="ARBA00005254"/>
    </source>
</evidence>
<keyword evidence="4" id="KW-0443">Lipid metabolism</keyword>
<dbReference type="CDD" id="cd06558">
    <property type="entry name" value="crotonase-like"/>
    <property type="match status" value="1"/>
</dbReference>
<dbReference type="InterPro" id="IPR001753">
    <property type="entry name" value="Enoyl-CoA_hydra/iso"/>
</dbReference>
<dbReference type="PANTHER" id="PTHR43149">
    <property type="entry name" value="ENOYL-COA HYDRATASE"/>
    <property type="match status" value="1"/>
</dbReference>
<name>A0ABS3VJD2_MICEH</name>
<dbReference type="InterPro" id="IPR045002">
    <property type="entry name" value="Ech1-like"/>
</dbReference>
<comment type="pathway">
    <text evidence="1">Lipid metabolism; fatty acid beta-oxidation.</text>
</comment>
<dbReference type="EMBL" id="WVUH01000003">
    <property type="protein sequence ID" value="MBO4204627.1"/>
    <property type="molecule type" value="Genomic_DNA"/>
</dbReference>
<proteinExistence type="inferred from homology"/>
<evidence type="ECO:0000313" key="6">
    <source>
        <dbReference type="EMBL" id="MBO4204627.1"/>
    </source>
</evidence>
<keyword evidence="7" id="KW-1185">Reference proteome</keyword>
<organism evidence="6 7">
    <name type="scientific">Micromonospora echinofusca</name>
    <dbReference type="NCBI Taxonomy" id="47858"/>
    <lineage>
        <taxon>Bacteria</taxon>
        <taxon>Bacillati</taxon>
        <taxon>Actinomycetota</taxon>
        <taxon>Actinomycetes</taxon>
        <taxon>Micromonosporales</taxon>
        <taxon>Micromonosporaceae</taxon>
        <taxon>Micromonospora</taxon>
    </lineage>
</organism>
<sequence length="266" mass="27443">MSGTAAGNAMGAGVWSDLPGLVTSLDADPSVRAVVLRGAGDCFSVGLDLRWYLVHYQRMRRAGEGHPAFRARLLDEALGMQDALVAITRSRLPFVAAVHGACVGAALELAAACDIRVASADAYFSLREVRIGVIADLGALQRLPRLIGAGATRELALTGRDVPATEAHALGLVTRVRDSAPDLFDHAVGVAALIAANPPQVVAGIKAVCEHTQDLPVAAGMRHTAVWNSAFLPSPELTGLLAGVLRPSNTLDAPGAPDDGAAPDDG</sequence>
<dbReference type="PANTHER" id="PTHR43149:SF1">
    <property type="entry name" value="DELTA(3,5)-DELTA(2,4)-DIENOYL-COA ISOMERASE, MITOCHONDRIAL"/>
    <property type="match status" value="1"/>
</dbReference>
<evidence type="ECO:0000256" key="3">
    <source>
        <dbReference type="ARBA" id="ARBA00022832"/>
    </source>
</evidence>
<dbReference type="Gene3D" id="3.90.226.10">
    <property type="entry name" value="2-enoyl-CoA Hydratase, Chain A, domain 1"/>
    <property type="match status" value="1"/>
</dbReference>
<evidence type="ECO:0000256" key="1">
    <source>
        <dbReference type="ARBA" id="ARBA00005005"/>
    </source>
</evidence>
<gene>
    <name evidence="6" type="ORF">GSF22_01165</name>
</gene>